<keyword evidence="4" id="KW-1185">Reference proteome</keyword>
<protein>
    <submittedName>
        <fullName evidence="3">Uncharacterized protein</fullName>
    </submittedName>
</protein>
<keyword evidence="1" id="KW-0147">Chitin-binding</keyword>
<proteinExistence type="predicted"/>
<keyword evidence="2" id="KW-0843">Virulence</keyword>
<name>A0ABQ0G450_9PEZI</name>
<accession>A0ABQ0G450</accession>
<dbReference type="InterPro" id="IPR053214">
    <property type="entry name" value="LysM12-like"/>
</dbReference>
<dbReference type="GeneID" id="98173502"/>
<comment type="caution">
    <text evidence="3">The sequence shown here is derived from an EMBL/GenBank/DDBJ whole genome shotgun (WGS) entry which is preliminary data.</text>
</comment>
<reference evidence="3 4" key="1">
    <citation type="submission" date="2024-09" db="EMBL/GenBank/DDBJ databases">
        <title>Itraconazole resistance in Madurella fahalii resulting from another homologue of gene encoding cytochrome P450 14-alpha sterol demethylase (CYP51).</title>
        <authorList>
            <person name="Yoshioka I."/>
            <person name="Fahal A.H."/>
            <person name="Kaneko S."/>
            <person name="Yaguchi T."/>
        </authorList>
    </citation>
    <scope>NUCLEOTIDE SEQUENCE [LARGE SCALE GENOMIC DNA]</scope>
    <source>
        <strain evidence="3 4">IFM 68171</strain>
    </source>
</reference>
<dbReference type="PANTHER" id="PTHR47700:SF1">
    <property type="entry name" value="CHITINASE"/>
    <property type="match status" value="1"/>
</dbReference>
<evidence type="ECO:0000313" key="3">
    <source>
        <dbReference type="EMBL" id="GAB1312547.1"/>
    </source>
</evidence>
<dbReference type="RefSeq" id="XP_070914280.1">
    <property type="nucleotide sequence ID" value="XM_071058179.1"/>
</dbReference>
<evidence type="ECO:0000256" key="1">
    <source>
        <dbReference type="ARBA" id="ARBA00022669"/>
    </source>
</evidence>
<sequence length="307" mass="33546">MLYDFSLYDPVNDPDTNHPIQTCSPFSHDFNNMPLESVAAKLVESANVDVDFELRWLHGGLALLRLLSGHSLARFARTYIVNGHGASDDPSSCMACLGKPPSVFTSAKLCGPNHNSTRIFGVVVTSNATFSSIQSATKSWANATCLSFAGSKTFPGIATFTTPFLSSTMTNSNLTNSAVRARHNTHAKFLQTRANCRTVQVVSGDGFAEVQTGDNFAELRAEYGLTNDEREGFNKNIWGWRGCKLLFAETITCLSTAKPPFPSPIINAVCSPQKPGFRPPTDGSKIANLDPWPPERLFQHLGPVWYH</sequence>
<dbReference type="EMBL" id="BAAFSV010000001">
    <property type="protein sequence ID" value="GAB1312547.1"/>
    <property type="molecule type" value="Genomic_DNA"/>
</dbReference>
<gene>
    <name evidence="3" type="ORF">MFIFM68171_02757</name>
</gene>
<evidence type="ECO:0000313" key="4">
    <source>
        <dbReference type="Proteomes" id="UP001628179"/>
    </source>
</evidence>
<organism evidence="3 4">
    <name type="scientific">Madurella fahalii</name>
    <dbReference type="NCBI Taxonomy" id="1157608"/>
    <lineage>
        <taxon>Eukaryota</taxon>
        <taxon>Fungi</taxon>
        <taxon>Dikarya</taxon>
        <taxon>Ascomycota</taxon>
        <taxon>Pezizomycotina</taxon>
        <taxon>Sordariomycetes</taxon>
        <taxon>Sordariomycetidae</taxon>
        <taxon>Sordariales</taxon>
        <taxon>Sordariales incertae sedis</taxon>
        <taxon>Madurella</taxon>
    </lineage>
</organism>
<evidence type="ECO:0000256" key="2">
    <source>
        <dbReference type="ARBA" id="ARBA00023026"/>
    </source>
</evidence>
<dbReference type="PANTHER" id="PTHR47700">
    <property type="entry name" value="V CHITINASE, PUTATIVE (AFU_ORTHOLOGUE AFUA_6G13720)-RELATED"/>
    <property type="match status" value="1"/>
</dbReference>
<dbReference type="Proteomes" id="UP001628179">
    <property type="component" value="Unassembled WGS sequence"/>
</dbReference>